<dbReference type="EMBL" id="CP034412">
    <property type="protein sequence ID" value="QCY48445.1"/>
    <property type="molecule type" value="Genomic_DNA"/>
</dbReference>
<comment type="similarity">
    <text evidence="1">Belongs to the LysR transcriptional regulatory family.</text>
</comment>
<dbReference type="Gene3D" id="1.10.10.10">
    <property type="entry name" value="Winged helix-like DNA-binding domain superfamily/Winged helix DNA-binding domain"/>
    <property type="match status" value="1"/>
</dbReference>
<keyword evidence="3" id="KW-0238">DNA-binding</keyword>
<evidence type="ECO:0000256" key="3">
    <source>
        <dbReference type="ARBA" id="ARBA00023125"/>
    </source>
</evidence>
<dbReference type="GO" id="GO:0003677">
    <property type="term" value="F:DNA binding"/>
    <property type="evidence" value="ECO:0007669"/>
    <property type="project" value="UniProtKB-KW"/>
</dbReference>
<evidence type="ECO:0000256" key="5">
    <source>
        <dbReference type="SAM" id="MobiDB-lite"/>
    </source>
</evidence>
<dbReference type="Pfam" id="PF00126">
    <property type="entry name" value="HTH_1"/>
    <property type="match status" value="1"/>
</dbReference>
<dbReference type="InterPro" id="IPR005119">
    <property type="entry name" value="LysR_subst-bd"/>
</dbReference>
<dbReference type="KEGG" id="gcr:GcLGCM259_2738"/>
<dbReference type="Pfam" id="PF03466">
    <property type="entry name" value="LysR_substrate"/>
    <property type="match status" value="1"/>
</dbReference>
<keyword evidence="2" id="KW-0805">Transcription regulation</keyword>
<keyword evidence="4" id="KW-0804">Transcription</keyword>
<dbReference type="InterPro" id="IPR000847">
    <property type="entry name" value="LysR_HTH_N"/>
</dbReference>
<gene>
    <name evidence="7" type="ORF">GcLGCM259_2738</name>
</gene>
<protein>
    <submittedName>
        <fullName evidence="7">HTH-type transcriptional regulator GltC</fullName>
    </submittedName>
</protein>
<accession>A0A5B7WYG0</accession>
<evidence type="ECO:0000256" key="2">
    <source>
        <dbReference type="ARBA" id="ARBA00023015"/>
    </source>
</evidence>
<keyword evidence="8" id="KW-1185">Reference proteome</keyword>
<dbReference type="InterPro" id="IPR036390">
    <property type="entry name" value="WH_DNA-bd_sf"/>
</dbReference>
<dbReference type="PROSITE" id="PS50931">
    <property type="entry name" value="HTH_LYSR"/>
    <property type="match status" value="1"/>
</dbReference>
<feature type="region of interest" description="Disordered" evidence="5">
    <location>
        <begin position="298"/>
        <end position="317"/>
    </location>
</feature>
<evidence type="ECO:0000256" key="1">
    <source>
        <dbReference type="ARBA" id="ARBA00009437"/>
    </source>
</evidence>
<dbReference type="SUPFAM" id="SSF46785">
    <property type="entry name" value="Winged helix' DNA-binding domain"/>
    <property type="match status" value="1"/>
</dbReference>
<sequence>MRRLRLLRELSLRGTIAEVAYELSYSPSSVSQQLSLLEAEAGVKLLQRNGRTLSLTPQAQVLVAHTEQLLDSMERAEADLSATLSTVSGTVRLAVFQTAMLAILPGALGQLRQQHPHLRVEMSQQEPERALHETAARNFDLVVAEQYPGHAARHFENLDRRTLTHDALRLALPATDPTEVSEFDRVIRIEDAAHLPWVMEPVGAASRHWAEQACRTAGFEPDVRYETADLQAHVQLVESGNAVALLPDLVWAQRRRGLRIADLPGAPVRTVFTAMRHSSERNPAILAVRECLHDQAQSLPSPHAAERNAEVVTPATD</sequence>
<dbReference type="Gene3D" id="3.40.190.10">
    <property type="entry name" value="Periplasmic binding protein-like II"/>
    <property type="match status" value="2"/>
</dbReference>
<evidence type="ECO:0000259" key="6">
    <source>
        <dbReference type="PROSITE" id="PS50931"/>
    </source>
</evidence>
<reference evidence="7 8" key="1">
    <citation type="submission" date="2018-12" db="EMBL/GenBank/DDBJ databases">
        <title>Complete Genome Sequence of Glutamicibacter creatinolyticus strain LGCM259,isolated from an abscess of a 12-year-old mare in Italy.</title>
        <authorList>
            <person name="Santos R.G."/>
            <person name="Silva A.L."/>
            <person name="Seyffert N."/>
            <person name="Castro T.L.P."/>
            <person name="Attili A.R."/>
            <person name="Rifici C."/>
            <person name="Mazzullo G."/>
            <person name="Brenig B."/>
            <person name="Venanzi F."/>
            <person name="Azevedo V."/>
        </authorList>
    </citation>
    <scope>NUCLEOTIDE SEQUENCE [LARGE SCALE GENOMIC DNA]</scope>
    <source>
        <strain evidence="7 8">LGCM 259</strain>
    </source>
</reference>
<dbReference type="InterPro" id="IPR036388">
    <property type="entry name" value="WH-like_DNA-bd_sf"/>
</dbReference>
<dbReference type="Proteomes" id="UP000307000">
    <property type="component" value="Chromosome"/>
</dbReference>
<feature type="domain" description="HTH lysR-type" evidence="6">
    <location>
        <begin position="1"/>
        <end position="56"/>
    </location>
</feature>
<evidence type="ECO:0000313" key="8">
    <source>
        <dbReference type="Proteomes" id="UP000307000"/>
    </source>
</evidence>
<name>A0A5B7WYG0_9MICC</name>
<organism evidence="7 8">
    <name type="scientific">Glutamicibacter creatinolyticus</name>
    <dbReference type="NCBI Taxonomy" id="162496"/>
    <lineage>
        <taxon>Bacteria</taxon>
        <taxon>Bacillati</taxon>
        <taxon>Actinomycetota</taxon>
        <taxon>Actinomycetes</taxon>
        <taxon>Micrococcales</taxon>
        <taxon>Micrococcaceae</taxon>
        <taxon>Glutamicibacter</taxon>
    </lineage>
</organism>
<dbReference type="AlphaFoldDB" id="A0A5B7WYG0"/>
<evidence type="ECO:0000313" key="7">
    <source>
        <dbReference type="EMBL" id="QCY48445.1"/>
    </source>
</evidence>
<dbReference type="SUPFAM" id="SSF53850">
    <property type="entry name" value="Periplasmic binding protein-like II"/>
    <property type="match status" value="1"/>
</dbReference>
<dbReference type="GO" id="GO:0003700">
    <property type="term" value="F:DNA-binding transcription factor activity"/>
    <property type="evidence" value="ECO:0007669"/>
    <property type="project" value="InterPro"/>
</dbReference>
<dbReference type="GO" id="GO:0032993">
    <property type="term" value="C:protein-DNA complex"/>
    <property type="evidence" value="ECO:0007669"/>
    <property type="project" value="TreeGrafter"/>
</dbReference>
<proteinExistence type="inferred from homology"/>
<dbReference type="PANTHER" id="PTHR30346:SF29">
    <property type="entry name" value="LYSR SUBSTRATE-BINDING"/>
    <property type="match status" value="1"/>
</dbReference>
<dbReference type="PANTHER" id="PTHR30346">
    <property type="entry name" value="TRANSCRIPTIONAL DUAL REGULATOR HCAR-RELATED"/>
    <property type="match status" value="1"/>
</dbReference>
<evidence type="ECO:0000256" key="4">
    <source>
        <dbReference type="ARBA" id="ARBA00023163"/>
    </source>
</evidence>